<evidence type="ECO:0000256" key="10">
    <source>
        <dbReference type="ARBA" id="ARBA00022917"/>
    </source>
</evidence>
<dbReference type="Pfam" id="PF00009">
    <property type="entry name" value="GTP_EFTU"/>
    <property type="match status" value="1"/>
</dbReference>
<dbReference type="InterPro" id="IPR005225">
    <property type="entry name" value="Small_GTP-bd"/>
</dbReference>
<dbReference type="NCBIfam" id="TIGR00231">
    <property type="entry name" value="small_GTP"/>
    <property type="match status" value="1"/>
</dbReference>
<evidence type="ECO:0000256" key="8">
    <source>
        <dbReference type="ARBA" id="ARBA00022741"/>
    </source>
</evidence>
<feature type="compositionally biased region" description="Low complexity" evidence="13">
    <location>
        <begin position="355"/>
        <end position="366"/>
    </location>
</feature>
<dbReference type="InterPro" id="IPR027417">
    <property type="entry name" value="P-loop_NTPase"/>
</dbReference>
<evidence type="ECO:0000256" key="6">
    <source>
        <dbReference type="ARBA" id="ARBA00022540"/>
    </source>
</evidence>
<dbReference type="InterPro" id="IPR023115">
    <property type="entry name" value="TIF_IF2_dom3"/>
</dbReference>
<evidence type="ECO:0000256" key="11">
    <source>
        <dbReference type="ARBA" id="ARBA00023134"/>
    </source>
</evidence>
<dbReference type="GO" id="GO:0003743">
    <property type="term" value="F:translation initiation factor activity"/>
    <property type="evidence" value="ECO:0007669"/>
    <property type="project" value="UniProtKB-KW"/>
</dbReference>
<feature type="compositionally biased region" description="Basic and acidic residues" evidence="13">
    <location>
        <begin position="206"/>
        <end position="218"/>
    </location>
</feature>
<evidence type="ECO:0000256" key="2">
    <source>
        <dbReference type="ARBA" id="ARBA00007733"/>
    </source>
</evidence>
<dbReference type="EC" id="3.6.5.3" evidence="3"/>
<comment type="caution">
    <text evidence="15">The sequence shown here is derived from an EMBL/GenBank/DDBJ whole genome shotgun (WGS) entry which is preliminary data.</text>
</comment>
<dbReference type="EMBL" id="BSYA01000098">
    <property type="protein sequence ID" value="GMG32286.1"/>
    <property type="molecule type" value="Genomic_DNA"/>
</dbReference>
<dbReference type="SUPFAM" id="SSF50447">
    <property type="entry name" value="Translation proteins"/>
    <property type="match status" value="1"/>
</dbReference>
<gene>
    <name evidence="15" type="ORF">Aory04_000802600</name>
</gene>
<feature type="compositionally biased region" description="Basic and acidic residues" evidence="13">
    <location>
        <begin position="226"/>
        <end position="276"/>
    </location>
</feature>
<dbReference type="Gene3D" id="3.40.50.300">
    <property type="entry name" value="P-loop containing nucleotide triphosphate hydrolases"/>
    <property type="match status" value="1"/>
</dbReference>
<dbReference type="CDD" id="cd01887">
    <property type="entry name" value="IF2_eIF5B"/>
    <property type="match status" value="1"/>
</dbReference>
<organism evidence="15 16">
    <name type="scientific">Aspergillus oryzae</name>
    <name type="common">Yellow koji mold</name>
    <dbReference type="NCBI Taxonomy" id="5062"/>
    <lineage>
        <taxon>Eukaryota</taxon>
        <taxon>Fungi</taxon>
        <taxon>Dikarya</taxon>
        <taxon>Ascomycota</taxon>
        <taxon>Pezizomycotina</taxon>
        <taxon>Eurotiomycetes</taxon>
        <taxon>Eurotiomycetidae</taxon>
        <taxon>Eurotiales</taxon>
        <taxon>Aspergillaceae</taxon>
        <taxon>Aspergillus</taxon>
        <taxon>Aspergillus subgen. Circumdati</taxon>
    </lineage>
</organism>
<keyword evidence="8" id="KW-0547">Nucleotide-binding</keyword>
<dbReference type="Pfam" id="PF11987">
    <property type="entry name" value="IF-2"/>
    <property type="match status" value="1"/>
</dbReference>
<proteinExistence type="inferred from homology"/>
<feature type="compositionally biased region" description="Basic and acidic residues" evidence="13">
    <location>
        <begin position="455"/>
        <end position="476"/>
    </location>
</feature>
<dbReference type="PROSITE" id="PS51722">
    <property type="entry name" value="G_TR_2"/>
    <property type="match status" value="1"/>
</dbReference>
<dbReference type="InterPro" id="IPR015760">
    <property type="entry name" value="TIF_IF2"/>
</dbReference>
<feature type="compositionally biased region" description="Basic and acidic residues" evidence="13">
    <location>
        <begin position="333"/>
        <end position="354"/>
    </location>
</feature>
<evidence type="ECO:0000313" key="15">
    <source>
        <dbReference type="EMBL" id="GMG32286.1"/>
    </source>
</evidence>
<evidence type="ECO:0000256" key="9">
    <source>
        <dbReference type="ARBA" id="ARBA00022801"/>
    </source>
</evidence>
<keyword evidence="11" id="KW-0342">GTP-binding</keyword>
<protein>
    <recommendedName>
        <fullName evidence="4">Eukaryotic translation initiation factor 5B</fullName>
        <ecNumber evidence="3">3.6.5.3</ecNumber>
    </recommendedName>
    <alternativeName>
        <fullName evidence="12">Translation initiation factor IF-2</fullName>
    </alternativeName>
</protein>
<dbReference type="InterPro" id="IPR036925">
    <property type="entry name" value="TIF_IF2_dom3_sf"/>
</dbReference>
<evidence type="ECO:0000256" key="4">
    <source>
        <dbReference type="ARBA" id="ARBA00013824"/>
    </source>
</evidence>
<evidence type="ECO:0000256" key="7">
    <source>
        <dbReference type="ARBA" id="ARBA00022723"/>
    </source>
</evidence>
<evidence type="ECO:0000256" key="3">
    <source>
        <dbReference type="ARBA" id="ARBA00011986"/>
    </source>
</evidence>
<dbReference type="FunFam" id="3.40.50.10050:FF:000002">
    <property type="entry name" value="Eukaryotic translation initiation factor 5B"/>
    <property type="match status" value="1"/>
</dbReference>
<dbReference type="GO" id="GO:0003924">
    <property type="term" value="F:GTPase activity"/>
    <property type="evidence" value="ECO:0007669"/>
    <property type="project" value="InterPro"/>
</dbReference>
<dbReference type="InterPro" id="IPR009000">
    <property type="entry name" value="Transl_B-barrel_sf"/>
</dbReference>
<dbReference type="CDD" id="cd03703">
    <property type="entry name" value="aeIF5B_II"/>
    <property type="match status" value="1"/>
</dbReference>
<dbReference type="Pfam" id="PF14578">
    <property type="entry name" value="GTP_EFTU_D4"/>
    <property type="match status" value="1"/>
</dbReference>
<sequence length="1062" mass="117554">MAPKKKGNKRQEADWEAELGEAAPGVEPTPQEDTAPAEEETGGGLLAALRKNKAKKGKKGKQQNDFVEGEDAPAANEPEDFASKQPEEGTFEEEDDVFSKKNQKAAQAAAKAAAAPKGAEGEGEFRVKSKKEKEREKKEREKQRKKEQAAKKKTEKPQQPAKAEPEKKQESTPAAAATPAPAAPEPTGGKKKKVPAHLAALQKQQEALRKQREEEARLLAEQQALEEERRRAEEEEEKKREEARQRKKEKEKEKKEQLRKEGKLLTKAQKEAKERNELRLKQMLAAGAGKVAGLEEQGAEKKKPVYDNKKRQKKKGPAKQEEDLEAAAARAKAQREAEEERRKKEAEEKAKAEAEAAAAASSAAGGEESELDDWEKAADAEDDVKDSWDAPTDEEDNTEKPATNGANKTELPERPAAAQKKTDTKEEDESSEEESSEDESSDEEQSAAQRAIAQRKAEAAERRKKQHEEAMAARSKDNLRSPICCILGHVDTGKTKLLDKIRQTNVQEGEAGGITQQIGATYFPVDALRQKTAPVNKDGSFDFKIPGLLVIDTPGHESFSNLRSRGSSLCNIAILVVDIMHGLEPQTLESMRLLRDRRTPFIVALNKIDRLYGWKKIDNNGFQESLAMQNKGVQNEFRTRLERTKLLFAEQGFNSELYCENKSMARNVSLVPTSAHTGEGIPDMLKLLTTLTQERMTNSLMYLSEVECTVLEVKVIEGLGTTIDVVLSNGILREGDRIVLCGLNGPISTNIRALLTPAPLKELRLKSQYVHNKEVKAALGVKIAANDLEHAIAGSRLMVVGPDDDEEDIEDEVMSDLENLLSKVSKDQRGVSVQASTLGSLEALLEFLRVSKIPVANISIGPVYKRDVMMAGTMLEKAKEYAVMLCFDVKVDKEAAAYAEEVGVKIFTADIIYHLFDDFTKHIAELTEKRKEESKMLAVFPCVLSPVAVFNKKDPIVIGVDVIEGSLRMHTPLAAVKANPTTGAKEIIEIGRVVVKKGQPSVAVKIEGANQPMYGRQLEEKDTLYSKISRASIDTLKEFYRPDVSMEEWGLIKKLKPVFDIP</sequence>
<comment type="similarity">
    <text evidence="2">Belongs to the TRAFAC class translation factor GTPase superfamily. Classic translation factor GTPase family. IF-2 subfamily.</text>
</comment>
<feature type="compositionally biased region" description="Basic residues" evidence="13">
    <location>
        <begin position="50"/>
        <end position="61"/>
    </location>
</feature>
<dbReference type="InterPro" id="IPR000795">
    <property type="entry name" value="T_Tr_GTP-bd_dom"/>
</dbReference>
<dbReference type="Proteomes" id="UP001165205">
    <property type="component" value="Unassembled WGS sequence"/>
</dbReference>
<dbReference type="PANTHER" id="PTHR43381:SF4">
    <property type="entry name" value="EUKARYOTIC TRANSLATION INITIATION FACTOR 5B"/>
    <property type="match status" value="1"/>
</dbReference>
<reference evidence="15" key="1">
    <citation type="submission" date="2023-04" db="EMBL/GenBank/DDBJ databases">
        <title>Aspergillus oryzae NBRC 4228.</title>
        <authorList>
            <person name="Ichikawa N."/>
            <person name="Sato H."/>
            <person name="Tonouchi N."/>
        </authorList>
    </citation>
    <scope>NUCLEOTIDE SEQUENCE</scope>
    <source>
        <strain evidence="15">NBRC 4228</strain>
    </source>
</reference>
<dbReference type="FunFam" id="3.40.50.300:FF:000112">
    <property type="entry name" value="Eukaryotic translation initiation factor 5B"/>
    <property type="match status" value="1"/>
</dbReference>
<evidence type="ECO:0000256" key="13">
    <source>
        <dbReference type="SAM" id="MobiDB-lite"/>
    </source>
</evidence>
<evidence type="ECO:0000256" key="5">
    <source>
        <dbReference type="ARBA" id="ARBA00022490"/>
    </source>
</evidence>
<feature type="compositionally biased region" description="Basic and acidic residues" evidence="13">
    <location>
        <begin position="298"/>
        <end position="309"/>
    </location>
</feature>
<accession>A0AAN5C036</accession>
<dbReference type="FunFam" id="2.40.30.10:FF:000013">
    <property type="entry name" value="eukaryotic translation initiation factor 5B"/>
    <property type="match status" value="1"/>
</dbReference>
<dbReference type="AlphaFoldDB" id="A0AAN5C036"/>
<dbReference type="SUPFAM" id="SSF52156">
    <property type="entry name" value="Initiation factor IF2/eIF5b, domain 3"/>
    <property type="match status" value="1"/>
</dbReference>
<keyword evidence="10" id="KW-0648">Protein biosynthesis</keyword>
<keyword evidence="6" id="KW-0396">Initiation factor</keyword>
<dbReference type="PRINTS" id="PR00315">
    <property type="entry name" value="ELONGATNFCT"/>
</dbReference>
<dbReference type="GO" id="GO:0005739">
    <property type="term" value="C:mitochondrion"/>
    <property type="evidence" value="ECO:0007669"/>
    <property type="project" value="TreeGrafter"/>
</dbReference>
<dbReference type="NCBIfam" id="NF003078">
    <property type="entry name" value="PRK04004.1"/>
    <property type="match status" value="1"/>
</dbReference>
<keyword evidence="9" id="KW-0378">Hydrolase</keyword>
<dbReference type="InterPro" id="IPR029459">
    <property type="entry name" value="EFTU-type"/>
</dbReference>
<evidence type="ECO:0000313" key="16">
    <source>
        <dbReference type="Proteomes" id="UP001165205"/>
    </source>
</evidence>
<dbReference type="SUPFAM" id="SSF52540">
    <property type="entry name" value="P-loop containing nucleoside triphosphate hydrolases"/>
    <property type="match status" value="1"/>
</dbReference>
<feature type="compositionally biased region" description="Basic and acidic residues" evidence="13">
    <location>
        <begin position="119"/>
        <end position="156"/>
    </location>
</feature>
<evidence type="ECO:0000256" key="12">
    <source>
        <dbReference type="ARBA" id="ARBA00032478"/>
    </source>
</evidence>
<keyword evidence="5" id="KW-0963">Cytoplasm</keyword>
<name>A0AAN5C036_ASPOZ</name>
<comment type="subcellular location">
    <subcellularLocation>
        <location evidence="1">Cytoplasm</location>
    </subcellularLocation>
</comment>
<dbReference type="PANTHER" id="PTHR43381">
    <property type="entry name" value="TRANSLATION INITIATION FACTOR IF-2-RELATED"/>
    <property type="match status" value="1"/>
</dbReference>
<evidence type="ECO:0000259" key="14">
    <source>
        <dbReference type="PROSITE" id="PS51722"/>
    </source>
</evidence>
<keyword evidence="7" id="KW-0479">Metal-binding</keyword>
<feature type="region of interest" description="Disordered" evidence="13">
    <location>
        <begin position="1"/>
        <end position="276"/>
    </location>
</feature>
<dbReference type="Gene3D" id="2.40.30.10">
    <property type="entry name" value="Translation factors"/>
    <property type="match status" value="2"/>
</dbReference>
<feature type="compositionally biased region" description="Acidic residues" evidence="13">
    <location>
        <begin position="425"/>
        <end position="445"/>
    </location>
</feature>
<feature type="domain" description="Tr-type G" evidence="14">
    <location>
        <begin position="479"/>
        <end position="697"/>
    </location>
</feature>
<dbReference type="GO" id="GO:0005525">
    <property type="term" value="F:GTP binding"/>
    <property type="evidence" value="ECO:0007669"/>
    <property type="project" value="UniProtKB-KW"/>
</dbReference>
<feature type="compositionally biased region" description="Low complexity" evidence="13">
    <location>
        <begin position="104"/>
        <end position="118"/>
    </location>
</feature>
<evidence type="ECO:0000256" key="1">
    <source>
        <dbReference type="ARBA" id="ARBA00004496"/>
    </source>
</evidence>
<feature type="region of interest" description="Disordered" evidence="13">
    <location>
        <begin position="289"/>
        <end position="476"/>
    </location>
</feature>
<dbReference type="GO" id="GO:0046872">
    <property type="term" value="F:metal ion binding"/>
    <property type="evidence" value="ECO:0007669"/>
    <property type="project" value="UniProtKB-KW"/>
</dbReference>
<dbReference type="Gene3D" id="3.40.50.10050">
    <property type="entry name" value="Translation initiation factor IF- 2, domain 3"/>
    <property type="match status" value="1"/>
</dbReference>